<evidence type="ECO:0000313" key="3">
    <source>
        <dbReference type="EMBL" id="CAF3485236.1"/>
    </source>
</evidence>
<organism evidence="3 7">
    <name type="scientific">Rotaria socialis</name>
    <dbReference type="NCBI Taxonomy" id="392032"/>
    <lineage>
        <taxon>Eukaryota</taxon>
        <taxon>Metazoa</taxon>
        <taxon>Spiralia</taxon>
        <taxon>Gnathifera</taxon>
        <taxon>Rotifera</taxon>
        <taxon>Eurotatoria</taxon>
        <taxon>Bdelloidea</taxon>
        <taxon>Philodinida</taxon>
        <taxon>Philodinidae</taxon>
        <taxon>Rotaria</taxon>
    </lineage>
</organism>
<evidence type="ECO:0000259" key="2">
    <source>
        <dbReference type="SMART" id="SM01283"/>
    </source>
</evidence>
<proteinExistence type="predicted"/>
<feature type="domain" description="Costars" evidence="2">
    <location>
        <begin position="53"/>
        <end position="135"/>
    </location>
</feature>
<sequence length="140" mass="16073">MLPTAPPLPNYLLNSYSVNTQVQPCRLYKKDDPEYGRPPKGSRTEQRGLAAQAHIQQEVKYLCETIKNLGQKTDDSSTTSKYEITFKQLFDFYVNISNKLVGILLRARKHGYIHFPDECEILFQGNHDHVKITLLCMPSD</sequence>
<evidence type="ECO:0000313" key="5">
    <source>
        <dbReference type="EMBL" id="CAF4255277.1"/>
    </source>
</evidence>
<dbReference type="Gene3D" id="1.10.10.1540">
    <property type="entry name" value="Costar domain"/>
    <property type="match status" value="1"/>
</dbReference>
<reference evidence="3" key="1">
    <citation type="submission" date="2021-02" db="EMBL/GenBank/DDBJ databases">
        <authorList>
            <person name="Nowell W R."/>
        </authorList>
    </citation>
    <scope>NUCLEOTIDE SEQUENCE</scope>
</reference>
<gene>
    <name evidence="3" type="ORF">FME351_LOCUS15778</name>
    <name evidence="6" type="ORF">HFQ381_LOCUS12494</name>
    <name evidence="4" type="ORF">LUA448_LOCUS24380</name>
    <name evidence="5" type="ORF">TSG867_LOCUS3348</name>
</gene>
<dbReference type="EMBL" id="CAJNYD010003245">
    <property type="protein sequence ID" value="CAF3486733.1"/>
    <property type="molecule type" value="Genomic_DNA"/>
</dbReference>
<evidence type="ECO:0000313" key="4">
    <source>
        <dbReference type="EMBL" id="CAF3486733.1"/>
    </source>
</evidence>
<dbReference type="InterPro" id="IPR027817">
    <property type="entry name" value="Costars_dom"/>
</dbReference>
<dbReference type="EMBL" id="CAJOBQ010000099">
    <property type="protein sequence ID" value="CAF4255277.1"/>
    <property type="molecule type" value="Genomic_DNA"/>
</dbReference>
<dbReference type="EMBL" id="CAJOBO010000755">
    <property type="protein sequence ID" value="CAF4284415.1"/>
    <property type="molecule type" value="Genomic_DNA"/>
</dbReference>
<dbReference type="GO" id="GO:0030017">
    <property type="term" value="C:sarcomere"/>
    <property type="evidence" value="ECO:0007669"/>
    <property type="project" value="TreeGrafter"/>
</dbReference>
<dbReference type="Proteomes" id="UP000663862">
    <property type="component" value="Unassembled WGS sequence"/>
</dbReference>
<dbReference type="PANTHER" id="PTHR22739">
    <property type="entry name" value="STRIATED MUSCLE ACTIVATOR OF RHO-DEPENDENT SIGNALING-RELATED"/>
    <property type="match status" value="1"/>
</dbReference>
<dbReference type="GO" id="GO:0035025">
    <property type="term" value="P:positive regulation of Rho protein signal transduction"/>
    <property type="evidence" value="ECO:0007669"/>
    <property type="project" value="InterPro"/>
</dbReference>
<feature type="compositionally biased region" description="Basic and acidic residues" evidence="1">
    <location>
        <begin position="29"/>
        <end position="46"/>
    </location>
</feature>
<dbReference type="EMBL" id="CAJNYU010001944">
    <property type="protein sequence ID" value="CAF3485236.1"/>
    <property type="molecule type" value="Genomic_DNA"/>
</dbReference>
<dbReference type="Proteomes" id="UP000663851">
    <property type="component" value="Unassembled WGS sequence"/>
</dbReference>
<dbReference type="InterPro" id="IPR038095">
    <property type="entry name" value="Costars_sf"/>
</dbReference>
<evidence type="ECO:0000313" key="6">
    <source>
        <dbReference type="EMBL" id="CAF4284415.1"/>
    </source>
</evidence>
<dbReference type="Proteomes" id="UP000663833">
    <property type="component" value="Unassembled WGS sequence"/>
</dbReference>
<feature type="region of interest" description="Disordered" evidence="1">
    <location>
        <begin position="29"/>
        <end position="49"/>
    </location>
</feature>
<dbReference type="PANTHER" id="PTHR22739:SF22">
    <property type="entry name" value="COSTARS DOMAIN-CONTAINING PROTEIN"/>
    <property type="match status" value="1"/>
</dbReference>
<accession>A0A818G7R0</accession>
<name>A0A818G7R0_9BILA</name>
<dbReference type="SMART" id="SM01283">
    <property type="entry name" value="Costars"/>
    <property type="match status" value="1"/>
</dbReference>
<dbReference type="GO" id="GO:0003779">
    <property type="term" value="F:actin binding"/>
    <property type="evidence" value="ECO:0007669"/>
    <property type="project" value="InterPro"/>
</dbReference>
<evidence type="ECO:0000313" key="7">
    <source>
        <dbReference type="Proteomes" id="UP000663869"/>
    </source>
</evidence>
<evidence type="ECO:0000256" key="1">
    <source>
        <dbReference type="SAM" id="MobiDB-lite"/>
    </source>
</evidence>
<dbReference type="Proteomes" id="UP000663869">
    <property type="component" value="Unassembled WGS sequence"/>
</dbReference>
<comment type="caution">
    <text evidence="3">The sequence shown here is derived from an EMBL/GenBank/DDBJ whole genome shotgun (WGS) entry which is preliminary data.</text>
</comment>
<dbReference type="InterPro" id="IPR026111">
    <property type="entry name" value="Abra"/>
</dbReference>
<dbReference type="Pfam" id="PF14705">
    <property type="entry name" value="Costars"/>
    <property type="match status" value="1"/>
</dbReference>
<protein>
    <recommendedName>
        <fullName evidence="2">Costars domain-containing protein</fullName>
    </recommendedName>
</protein>
<dbReference type="GO" id="GO:0045944">
    <property type="term" value="P:positive regulation of transcription by RNA polymerase II"/>
    <property type="evidence" value="ECO:0007669"/>
    <property type="project" value="TreeGrafter"/>
</dbReference>
<dbReference type="AlphaFoldDB" id="A0A818G7R0"/>